<dbReference type="EC" id="1.17.4.1" evidence="2 6"/>
<evidence type="ECO:0000256" key="2">
    <source>
        <dbReference type="ARBA" id="ARBA00012274"/>
    </source>
</evidence>
<name>A0A5C3KF35_COPMA</name>
<dbReference type="GO" id="GO:0009263">
    <property type="term" value="P:deoxyribonucleotide biosynthetic process"/>
    <property type="evidence" value="ECO:0007669"/>
    <property type="project" value="UniProtKB-KW"/>
</dbReference>
<dbReference type="EMBL" id="ML210392">
    <property type="protein sequence ID" value="TFK18562.1"/>
    <property type="molecule type" value="Genomic_DNA"/>
</dbReference>
<dbReference type="InterPro" id="IPR008926">
    <property type="entry name" value="RNR_R1-su_N"/>
</dbReference>
<dbReference type="GO" id="GO:0005524">
    <property type="term" value="F:ATP binding"/>
    <property type="evidence" value="ECO:0007669"/>
    <property type="project" value="InterPro"/>
</dbReference>
<dbReference type="SUPFAM" id="SSF48168">
    <property type="entry name" value="R1 subunit of ribonucleotide reductase, N-terminal domain"/>
    <property type="match status" value="1"/>
</dbReference>
<evidence type="ECO:0000256" key="3">
    <source>
        <dbReference type="ARBA" id="ARBA00023002"/>
    </source>
</evidence>
<evidence type="ECO:0000256" key="1">
    <source>
        <dbReference type="ARBA" id="ARBA00010406"/>
    </source>
</evidence>
<protein>
    <recommendedName>
        <fullName evidence="2 6">Ribonucleoside-diphosphate reductase</fullName>
        <ecNumber evidence="2 6">1.17.4.1</ecNumber>
    </recommendedName>
</protein>
<keyword evidence="3 6" id="KW-0560">Oxidoreductase</keyword>
<feature type="domain" description="Ribonucleotide reductase large subunit C-terminal" evidence="8">
    <location>
        <begin position="163"/>
        <end position="680"/>
    </location>
</feature>
<dbReference type="PANTHER" id="PTHR11573:SF6">
    <property type="entry name" value="RIBONUCLEOSIDE-DIPHOSPHATE REDUCTASE LARGE SUBUNIT"/>
    <property type="match status" value="1"/>
</dbReference>
<organism evidence="9 10">
    <name type="scientific">Coprinopsis marcescibilis</name>
    <name type="common">Agaric fungus</name>
    <name type="synonym">Psathyrella marcescibilis</name>
    <dbReference type="NCBI Taxonomy" id="230819"/>
    <lineage>
        <taxon>Eukaryota</taxon>
        <taxon>Fungi</taxon>
        <taxon>Dikarya</taxon>
        <taxon>Basidiomycota</taxon>
        <taxon>Agaricomycotina</taxon>
        <taxon>Agaricomycetes</taxon>
        <taxon>Agaricomycetidae</taxon>
        <taxon>Agaricales</taxon>
        <taxon>Agaricineae</taxon>
        <taxon>Psathyrellaceae</taxon>
        <taxon>Coprinopsis</taxon>
    </lineage>
</organism>
<sequence length="733" mass="82282">MFNSGANAQRRWSVAADIAWQMTVEDPSLLEVAAELELRRVYKATPEVFSSSVLLSHQRRLLSDEFMMFVESNRYNLNKAVNDANDIRYKYPALKALGYNYLLSVEGKPLERPQHMLMRCATQIHMPSVRDTIDAYERMARGDYIYASPTLFNSGSIDAQLCSCYLLSTADNPDTIFDTLSSVADISRKGGGVGLGIHNIPSSGSHGMERSGLVPIMKLFDAAMAVVDQGDKKRPGACAMYLEPWHADVEAFLDLKRIRGSEELRARNLFYAVWLSDLFMKRVRDNEPWTLFSPTDVPRLYDLYGDDFDREYIKLELGPLATRRVPARKIWEHIVQSQIETGGPFVMFKDAVNRKSNQKHVGTITHSNLCTEILQHSNDNEVATCTLASVLLPAFKNPMLAEFDFERLNETTRHLVRGLNRIIDCNTYPFGSARRCAQETRSIGIGVQGLADLLIEMGIPFDSDVSCDLSTKIAETMYYAAVDESCNLVSTLGTYPRFVGSPSSKGLFQFDLWNAKPATDRYDWEALRGKMKRGMSNSLLIAYMPTAGTTQITGLTESVEPLPGLVYNRKVLWGDYPQVNMSLYSSLKALNLWNDNMRNRIIRDKGSIQNIKEIPDRIRSLYKTAWDMPPDVLIRMAASRGRFICQSQSLSLFFNSPSADSLSKSLFTGWYSGLKTGLYYLRIRPASDPIPVTIPYANQSSSLAAYLRDSTEDTEQRGIGFDIGRGACSSCSG</sequence>
<dbReference type="InterPro" id="IPR013346">
    <property type="entry name" value="NrdE_NrdA_C"/>
</dbReference>
<dbReference type="UniPathway" id="UPA00326"/>
<dbReference type="AlphaFoldDB" id="A0A5C3KF35"/>
<dbReference type="Gene3D" id="3.20.70.20">
    <property type="match status" value="1"/>
</dbReference>
<evidence type="ECO:0000256" key="6">
    <source>
        <dbReference type="RuleBase" id="RU003410"/>
    </source>
</evidence>
<evidence type="ECO:0000259" key="8">
    <source>
        <dbReference type="Pfam" id="PF02867"/>
    </source>
</evidence>
<reference evidence="9 10" key="1">
    <citation type="journal article" date="2019" name="Nat. Ecol. Evol.">
        <title>Megaphylogeny resolves global patterns of mushroom evolution.</title>
        <authorList>
            <person name="Varga T."/>
            <person name="Krizsan K."/>
            <person name="Foldi C."/>
            <person name="Dima B."/>
            <person name="Sanchez-Garcia M."/>
            <person name="Sanchez-Ramirez S."/>
            <person name="Szollosi G.J."/>
            <person name="Szarkandi J.G."/>
            <person name="Papp V."/>
            <person name="Albert L."/>
            <person name="Andreopoulos W."/>
            <person name="Angelini C."/>
            <person name="Antonin V."/>
            <person name="Barry K.W."/>
            <person name="Bougher N.L."/>
            <person name="Buchanan P."/>
            <person name="Buyck B."/>
            <person name="Bense V."/>
            <person name="Catcheside P."/>
            <person name="Chovatia M."/>
            <person name="Cooper J."/>
            <person name="Damon W."/>
            <person name="Desjardin D."/>
            <person name="Finy P."/>
            <person name="Geml J."/>
            <person name="Haridas S."/>
            <person name="Hughes K."/>
            <person name="Justo A."/>
            <person name="Karasinski D."/>
            <person name="Kautmanova I."/>
            <person name="Kiss B."/>
            <person name="Kocsube S."/>
            <person name="Kotiranta H."/>
            <person name="LaButti K.M."/>
            <person name="Lechner B.E."/>
            <person name="Liimatainen K."/>
            <person name="Lipzen A."/>
            <person name="Lukacs Z."/>
            <person name="Mihaltcheva S."/>
            <person name="Morgado L.N."/>
            <person name="Niskanen T."/>
            <person name="Noordeloos M.E."/>
            <person name="Ohm R.A."/>
            <person name="Ortiz-Santana B."/>
            <person name="Ovrebo C."/>
            <person name="Racz N."/>
            <person name="Riley R."/>
            <person name="Savchenko A."/>
            <person name="Shiryaev A."/>
            <person name="Soop K."/>
            <person name="Spirin V."/>
            <person name="Szebenyi C."/>
            <person name="Tomsovsky M."/>
            <person name="Tulloss R.E."/>
            <person name="Uehling J."/>
            <person name="Grigoriev I.V."/>
            <person name="Vagvolgyi C."/>
            <person name="Papp T."/>
            <person name="Martin F.M."/>
            <person name="Miettinen O."/>
            <person name="Hibbett D.S."/>
            <person name="Nagy L.G."/>
        </authorList>
    </citation>
    <scope>NUCLEOTIDE SEQUENCE [LARGE SCALE GENOMIC DNA]</scope>
    <source>
        <strain evidence="9 10">CBS 121175</strain>
    </source>
</reference>
<evidence type="ECO:0000256" key="5">
    <source>
        <dbReference type="ARBA" id="ARBA00024942"/>
    </source>
</evidence>
<evidence type="ECO:0000256" key="4">
    <source>
        <dbReference type="ARBA" id="ARBA00023116"/>
    </source>
</evidence>
<dbReference type="InterPro" id="IPR039718">
    <property type="entry name" value="Rrm1"/>
</dbReference>
<evidence type="ECO:0000313" key="9">
    <source>
        <dbReference type="EMBL" id="TFK18562.1"/>
    </source>
</evidence>
<dbReference type="Pfam" id="PF00317">
    <property type="entry name" value="Ribonuc_red_lgN"/>
    <property type="match status" value="1"/>
</dbReference>
<dbReference type="SUPFAM" id="SSF51998">
    <property type="entry name" value="PFL-like glycyl radical enzymes"/>
    <property type="match status" value="1"/>
</dbReference>
<gene>
    <name evidence="9" type="ORF">FA15DRAFT_683255</name>
</gene>
<keyword evidence="10" id="KW-1185">Reference proteome</keyword>
<feature type="domain" description="Ribonucleotide reductase large subunit N-terminal" evidence="7">
    <location>
        <begin position="89"/>
        <end position="155"/>
    </location>
</feature>
<comment type="catalytic activity">
    <reaction evidence="6">
        <text>a 2'-deoxyribonucleoside 5'-diphosphate + [thioredoxin]-disulfide + H2O = a ribonucleoside 5'-diphosphate + [thioredoxin]-dithiol</text>
        <dbReference type="Rhea" id="RHEA:23252"/>
        <dbReference type="Rhea" id="RHEA-COMP:10698"/>
        <dbReference type="Rhea" id="RHEA-COMP:10700"/>
        <dbReference type="ChEBI" id="CHEBI:15377"/>
        <dbReference type="ChEBI" id="CHEBI:29950"/>
        <dbReference type="ChEBI" id="CHEBI:50058"/>
        <dbReference type="ChEBI" id="CHEBI:57930"/>
        <dbReference type="ChEBI" id="CHEBI:73316"/>
        <dbReference type="EC" id="1.17.4.1"/>
    </reaction>
</comment>
<dbReference type="PRINTS" id="PR01183">
    <property type="entry name" value="RIBORDTASEM1"/>
</dbReference>
<evidence type="ECO:0000259" key="7">
    <source>
        <dbReference type="Pfam" id="PF00317"/>
    </source>
</evidence>
<dbReference type="Pfam" id="PF02867">
    <property type="entry name" value="Ribonuc_red_lgC"/>
    <property type="match status" value="1"/>
</dbReference>
<keyword evidence="4 6" id="KW-0215">Deoxyribonucleotide synthesis</keyword>
<accession>A0A5C3KF35</accession>
<dbReference type="PANTHER" id="PTHR11573">
    <property type="entry name" value="RIBONUCLEOSIDE-DIPHOSPHATE REDUCTASE LARGE CHAIN"/>
    <property type="match status" value="1"/>
</dbReference>
<dbReference type="Proteomes" id="UP000307440">
    <property type="component" value="Unassembled WGS sequence"/>
</dbReference>
<dbReference type="STRING" id="230819.A0A5C3KF35"/>
<dbReference type="InterPro" id="IPR000788">
    <property type="entry name" value="RNR_lg_C"/>
</dbReference>
<evidence type="ECO:0000313" key="10">
    <source>
        <dbReference type="Proteomes" id="UP000307440"/>
    </source>
</evidence>
<comment type="function">
    <text evidence="5 6">Provides the precursors necessary for DNA synthesis. Catalyzes the biosynthesis of deoxyribonucleotides from the corresponding ribonucleotides.</text>
</comment>
<dbReference type="NCBIfam" id="TIGR02506">
    <property type="entry name" value="NrdE_NrdA"/>
    <property type="match status" value="1"/>
</dbReference>
<dbReference type="GO" id="GO:0005971">
    <property type="term" value="C:ribonucleoside-diphosphate reductase complex"/>
    <property type="evidence" value="ECO:0007669"/>
    <property type="project" value="TreeGrafter"/>
</dbReference>
<comment type="similarity">
    <text evidence="1 6">Belongs to the ribonucleoside diphosphate reductase large chain family.</text>
</comment>
<dbReference type="GO" id="GO:0004748">
    <property type="term" value="F:ribonucleoside-diphosphate reductase activity, thioredoxin disulfide as acceptor"/>
    <property type="evidence" value="ECO:0007669"/>
    <property type="project" value="UniProtKB-EC"/>
</dbReference>
<proteinExistence type="inferred from homology"/>
<dbReference type="OrthoDB" id="3035814at2759"/>
<dbReference type="InterPro" id="IPR013509">
    <property type="entry name" value="RNR_lsu_N"/>
</dbReference>